<dbReference type="Gene3D" id="2.60.120.620">
    <property type="entry name" value="q2cbj1_9rhob like domain"/>
    <property type="match status" value="1"/>
</dbReference>
<dbReference type="RefSeq" id="WP_302109594.1">
    <property type="nucleotide sequence ID" value="NZ_JAUKTR010000002.1"/>
</dbReference>
<evidence type="ECO:0000256" key="5">
    <source>
        <dbReference type="ARBA" id="ARBA00023002"/>
    </source>
</evidence>
<dbReference type="PROSITE" id="PS51471">
    <property type="entry name" value="FE2OG_OXY"/>
    <property type="match status" value="1"/>
</dbReference>
<dbReference type="InterPro" id="IPR023550">
    <property type="entry name" value="PKHD_hydroxylase"/>
</dbReference>
<evidence type="ECO:0000256" key="6">
    <source>
        <dbReference type="ARBA" id="ARBA00023004"/>
    </source>
</evidence>
<keyword evidence="10" id="KW-1185">Reference proteome</keyword>
<dbReference type="PANTHER" id="PTHR41536">
    <property type="entry name" value="PKHD-TYPE HYDROXYLASE YBIX"/>
    <property type="match status" value="1"/>
</dbReference>
<evidence type="ECO:0000259" key="8">
    <source>
        <dbReference type="PROSITE" id="PS51471"/>
    </source>
</evidence>
<feature type="domain" description="Fe2OG dioxygenase" evidence="8">
    <location>
        <begin position="77"/>
        <end position="176"/>
    </location>
</feature>
<evidence type="ECO:0000256" key="2">
    <source>
        <dbReference type="ARBA" id="ARBA00022723"/>
    </source>
</evidence>
<sequence length="220" mass="24216">MLTLSDVLPQDDVRRVREGLANLTFRDGRATALGSARQVKSNRQTQASEAGTQALARFVRQALERHPVFMAWARPARWSNLIFSRYAPGDAYGLHTDAPFMEAEGGGRLRTDLSFTLFLSPVETYQGGALEVHGPEGARQARPEAGSAVIYATGALHQVTPVTKGERLACVGWIESQVRRADEREVLFDLERLRASLPDGEARLTADKAIGTLLRMWGEV</sequence>
<gene>
    <name evidence="9" type="ORF">Q0812_06985</name>
</gene>
<dbReference type="HAMAP" id="MF_00657">
    <property type="entry name" value="Hydroxyl_YbiX"/>
    <property type="match status" value="1"/>
</dbReference>
<dbReference type="Proteomes" id="UP001169063">
    <property type="component" value="Unassembled WGS sequence"/>
</dbReference>
<organism evidence="9 10">
    <name type="scientific">Peiella sedimenti</name>
    <dbReference type="NCBI Taxonomy" id="3061083"/>
    <lineage>
        <taxon>Bacteria</taxon>
        <taxon>Pseudomonadati</taxon>
        <taxon>Pseudomonadota</taxon>
        <taxon>Alphaproteobacteria</taxon>
        <taxon>Caulobacterales</taxon>
        <taxon>Caulobacteraceae</taxon>
        <taxon>Peiella</taxon>
    </lineage>
</organism>
<comment type="caution">
    <text evidence="9">The sequence shown here is derived from an EMBL/GenBank/DDBJ whole genome shotgun (WGS) entry which is preliminary data.</text>
</comment>
<keyword evidence="5 7" id="KW-0560">Oxidoreductase</keyword>
<dbReference type="InterPro" id="IPR005123">
    <property type="entry name" value="Oxoglu/Fe-dep_dioxygenase_dom"/>
</dbReference>
<evidence type="ECO:0000256" key="1">
    <source>
        <dbReference type="ARBA" id="ARBA00001961"/>
    </source>
</evidence>
<comment type="cofactor">
    <cofactor evidence="1 7">
        <name>L-ascorbate</name>
        <dbReference type="ChEBI" id="CHEBI:38290"/>
    </cofactor>
</comment>
<keyword evidence="4 7" id="KW-0223">Dioxygenase</keyword>
<dbReference type="SMART" id="SM00702">
    <property type="entry name" value="P4Hc"/>
    <property type="match status" value="1"/>
</dbReference>
<evidence type="ECO:0000313" key="9">
    <source>
        <dbReference type="EMBL" id="MDO1559171.1"/>
    </source>
</evidence>
<dbReference type="NCBIfam" id="NF003974">
    <property type="entry name" value="PRK05467.1-3"/>
    <property type="match status" value="1"/>
</dbReference>
<feature type="binding site" evidence="7">
    <location>
        <position position="167"/>
    </location>
    <ligand>
        <name>2-oxoglutarate</name>
        <dbReference type="ChEBI" id="CHEBI:16810"/>
    </ligand>
</feature>
<feature type="binding site" evidence="7">
    <location>
        <position position="97"/>
    </location>
    <ligand>
        <name>Fe cation</name>
        <dbReference type="ChEBI" id="CHEBI:24875"/>
    </ligand>
</feature>
<dbReference type="Pfam" id="PF13640">
    <property type="entry name" value="2OG-FeII_Oxy_3"/>
    <property type="match status" value="1"/>
</dbReference>
<comment type="cofactor">
    <cofactor evidence="7">
        <name>Fe(2+)</name>
        <dbReference type="ChEBI" id="CHEBI:29033"/>
    </cofactor>
    <text evidence="7">Binds 1 Fe(2+) ion per subunit.</text>
</comment>
<accession>A0ABT8SLB5</accession>
<evidence type="ECO:0000256" key="7">
    <source>
        <dbReference type="HAMAP-Rule" id="MF_00657"/>
    </source>
</evidence>
<dbReference type="GO" id="GO:0051213">
    <property type="term" value="F:dioxygenase activity"/>
    <property type="evidence" value="ECO:0007669"/>
    <property type="project" value="UniProtKB-KW"/>
</dbReference>
<protein>
    <submittedName>
        <fullName evidence="9">Fe2+-dependent dioxygenase</fullName>
    </submittedName>
</protein>
<proteinExistence type="inferred from homology"/>
<dbReference type="SUPFAM" id="SSF51197">
    <property type="entry name" value="Clavaminate synthase-like"/>
    <property type="match status" value="1"/>
</dbReference>
<keyword evidence="6 7" id="KW-0408">Iron</keyword>
<keyword evidence="2 7" id="KW-0479">Metal-binding</keyword>
<dbReference type="InterPro" id="IPR044862">
    <property type="entry name" value="Pro_4_hyd_alph_FE2OG_OXY"/>
</dbReference>
<dbReference type="EMBL" id="JAUKTR010000002">
    <property type="protein sequence ID" value="MDO1559171.1"/>
    <property type="molecule type" value="Genomic_DNA"/>
</dbReference>
<evidence type="ECO:0000256" key="4">
    <source>
        <dbReference type="ARBA" id="ARBA00022964"/>
    </source>
</evidence>
<evidence type="ECO:0000313" key="10">
    <source>
        <dbReference type="Proteomes" id="UP001169063"/>
    </source>
</evidence>
<feature type="binding site" evidence="7">
    <location>
        <position position="95"/>
    </location>
    <ligand>
        <name>Fe cation</name>
        <dbReference type="ChEBI" id="CHEBI:24875"/>
    </ligand>
</feature>
<dbReference type="PANTHER" id="PTHR41536:SF1">
    <property type="entry name" value="PKHD-TYPE HYDROXYLASE YBIX"/>
    <property type="match status" value="1"/>
</dbReference>
<dbReference type="InterPro" id="IPR006620">
    <property type="entry name" value="Pro_4_hyd_alph"/>
</dbReference>
<reference evidence="9" key="1">
    <citation type="submission" date="2023-07" db="EMBL/GenBank/DDBJ databases">
        <title>Brevundimonas soil sp. nov., isolated from the soil of chemical plant.</title>
        <authorList>
            <person name="Wu N."/>
        </authorList>
    </citation>
    <scope>NUCLEOTIDE SEQUENCE</scope>
    <source>
        <strain evidence="9">XZ-24</strain>
    </source>
</reference>
<name>A0ABT8SLB5_9CAUL</name>
<keyword evidence="3 7" id="KW-0847">Vitamin C</keyword>
<feature type="binding site" evidence="7">
    <location>
        <position position="157"/>
    </location>
    <ligand>
        <name>Fe cation</name>
        <dbReference type="ChEBI" id="CHEBI:24875"/>
    </ligand>
</feature>
<evidence type="ECO:0000256" key="3">
    <source>
        <dbReference type="ARBA" id="ARBA00022896"/>
    </source>
</evidence>